<dbReference type="Proteomes" id="UP000323876">
    <property type="component" value="Unassembled WGS sequence"/>
</dbReference>
<proteinExistence type="predicted"/>
<dbReference type="AlphaFoldDB" id="A0A5N0E239"/>
<sequence>MSTSNDSVQWKRGISSVLVAGGVVAGVLAGSATASAESGQLAGREIGTSAVADDGCTFSSVGGSCSDPGPVGNALINFRNWLKSMGYGTGSSSGTAYFF</sequence>
<dbReference type="OrthoDB" id="4571315at2"/>
<evidence type="ECO:0000313" key="2">
    <source>
        <dbReference type="Proteomes" id="UP000323876"/>
    </source>
</evidence>
<comment type="caution">
    <text evidence="1">The sequence shown here is derived from an EMBL/GenBank/DDBJ whole genome shotgun (WGS) entry which is preliminary data.</text>
</comment>
<dbReference type="RefSeq" id="WP_150407021.1">
    <property type="nucleotide sequence ID" value="NZ_VXLC01000027.1"/>
</dbReference>
<protein>
    <submittedName>
        <fullName evidence="1">Uncharacterized protein</fullName>
    </submittedName>
</protein>
<reference evidence="1 2" key="1">
    <citation type="submission" date="2019-09" db="EMBL/GenBank/DDBJ databases">
        <authorList>
            <person name="Wang X."/>
        </authorList>
    </citation>
    <scope>NUCLEOTIDE SEQUENCE [LARGE SCALE GENOMIC DNA]</scope>
    <source>
        <strain evidence="1 2">CICC 11023</strain>
    </source>
</reference>
<name>A0A5N0E239_9NOCA</name>
<gene>
    <name evidence="1" type="ORF">F3087_38200</name>
</gene>
<organism evidence="1 2">
    <name type="scientific">Nocardia colli</name>
    <dbReference type="NCBI Taxonomy" id="2545717"/>
    <lineage>
        <taxon>Bacteria</taxon>
        <taxon>Bacillati</taxon>
        <taxon>Actinomycetota</taxon>
        <taxon>Actinomycetes</taxon>
        <taxon>Mycobacteriales</taxon>
        <taxon>Nocardiaceae</taxon>
        <taxon>Nocardia</taxon>
    </lineage>
</organism>
<keyword evidence="2" id="KW-1185">Reference proteome</keyword>
<accession>A0A5N0E239</accession>
<dbReference type="EMBL" id="VXLC01000027">
    <property type="protein sequence ID" value="KAA8883036.1"/>
    <property type="molecule type" value="Genomic_DNA"/>
</dbReference>
<evidence type="ECO:0000313" key="1">
    <source>
        <dbReference type="EMBL" id="KAA8883036.1"/>
    </source>
</evidence>